<feature type="signal peptide" evidence="1">
    <location>
        <begin position="1"/>
        <end position="24"/>
    </location>
</feature>
<organism evidence="2 3">
    <name type="scientific">Aneurinibacillus aneurinilyticus</name>
    <name type="common">Bacillus aneurinolyticus</name>
    <dbReference type="NCBI Taxonomy" id="1391"/>
    <lineage>
        <taxon>Bacteria</taxon>
        <taxon>Bacillati</taxon>
        <taxon>Bacillota</taxon>
        <taxon>Bacilli</taxon>
        <taxon>Bacillales</taxon>
        <taxon>Paenibacillaceae</taxon>
        <taxon>Aneurinibacillus group</taxon>
        <taxon>Aneurinibacillus</taxon>
    </lineage>
</organism>
<keyword evidence="1" id="KW-0732">Signal</keyword>
<accession>A0A848CT35</accession>
<proteinExistence type="predicted"/>
<evidence type="ECO:0000256" key="1">
    <source>
        <dbReference type="SAM" id="SignalP"/>
    </source>
</evidence>
<dbReference type="RefSeq" id="WP_168975057.1">
    <property type="nucleotide sequence ID" value="NZ_JABAGO010000012.1"/>
</dbReference>
<dbReference type="EMBL" id="JABAGO010000012">
    <property type="protein sequence ID" value="NME98338.1"/>
    <property type="molecule type" value="Genomic_DNA"/>
</dbReference>
<evidence type="ECO:0000313" key="2">
    <source>
        <dbReference type="EMBL" id="NME98338.1"/>
    </source>
</evidence>
<sequence length="267" mass="29670">MLKKLAYGTLATATILSAAPTVFASSVLVDTQGDTYIAQSQAKTGDLSPEEQTVLNRLKQELKTNSKKIQEQALNNNKVKLYSSNAEIEEIKEKYPNVIERFTWELDALNPEKAKEKLENVTLTNNDQKVVEFDDGSFIILTQEVGEKTSSENFAVAAETVYKPITYKKEIWGVYKAAELHLISNFYYNKSIATVTTTSTAQWAYYPTSIVSKEAKITNQSGSFAATRGEFMLRDSIGGGDLPISREYTIVLISKCDKDGNVTNTTQ</sequence>
<reference evidence="2 3" key="1">
    <citation type="submission" date="2020-04" db="EMBL/GenBank/DDBJ databases">
        <authorList>
            <person name="Hitch T.C.A."/>
            <person name="Wylensek D."/>
            <person name="Clavel T."/>
        </authorList>
    </citation>
    <scope>NUCLEOTIDE SEQUENCE [LARGE SCALE GENOMIC DNA]</scope>
    <source>
        <strain evidence="2 3">WB01_D5_05</strain>
    </source>
</reference>
<dbReference type="AlphaFoldDB" id="A0A848CT35"/>
<protein>
    <submittedName>
        <fullName evidence="2">Uncharacterized protein</fullName>
    </submittedName>
</protein>
<dbReference type="Proteomes" id="UP000561326">
    <property type="component" value="Unassembled WGS sequence"/>
</dbReference>
<evidence type="ECO:0000313" key="3">
    <source>
        <dbReference type="Proteomes" id="UP000561326"/>
    </source>
</evidence>
<feature type="chain" id="PRO_5032347091" evidence="1">
    <location>
        <begin position="25"/>
        <end position="267"/>
    </location>
</feature>
<comment type="caution">
    <text evidence="2">The sequence shown here is derived from an EMBL/GenBank/DDBJ whole genome shotgun (WGS) entry which is preliminary data.</text>
</comment>
<name>A0A848CT35_ANEAE</name>
<gene>
    <name evidence="2" type="ORF">HF838_08700</name>
</gene>